<dbReference type="STRING" id="95161.SAMN05660874_01528"/>
<dbReference type="OrthoDB" id="3469983at2"/>
<dbReference type="InterPro" id="IPR029063">
    <property type="entry name" value="SAM-dependent_MTases_sf"/>
</dbReference>
<keyword evidence="3" id="KW-1185">Reference proteome</keyword>
<dbReference type="Pfam" id="PF13489">
    <property type="entry name" value="Methyltransf_23"/>
    <property type="match status" value="1"/>
</dbReference>
<dbReference type="PANTHER" id="PTHR43861:SF3">
    <property type="entry name" value="PUTATIVE (AFU_ORTHOLOGUE AFUA_2G14390)-RELATED"/>
    <property type="match status" value="1"/>
</dbReference>
<proteinExistence type="predicted"/>
<protein>
    <submittedName>
        <fullName evidence="2">Methyltransferase domain-containing protein</fullName>
    </submittedName>
</protein>
<dbReference type="Proteomes" id="UP000198852">
    <property type="component" value="Unassembled WGS sequence"/>
</dbReference>
<dbReference type="EMBL" id="FOZX01000002">
    <property type="protein sequence ID" value="SFS52709.1"/>
    <property type="molecule type" value="Genomic_DNA"/>
</dbReference>
<keyword evidence="1 2" id="KW-0808">Transferase</keyword>
<dbReference type="RefSeq" id="WP_139274022.1">
    <property type="nucleotide sequence ID" value="NZ_FOZX01000002.1"/>
</dbReference>
<gene>
    <name evidence="2" type="ORF">SAMN05660874_01528</name>
</gene>
<reference evidence="3" key="1">
    <citation type="submission" date="2016-10" db="EMBL/GenBank/DDBJ databases">
        <authorList>
            <person name="Varghese N."/>
            <person name="Submissions S."/>
        </authorList>
    </citation>
    <scope>NUCLEOTIDE SEQUENCE [LARGE SCALE GENOMIC DNA]</scope>
    <source>
        <strain evidence="3">DSM 44771</strain>
    </source>
</reference>
<evidence type="ECO:0000313" key="3">
    <source>
        <dbReference type="Proteomes" id="UP000198852"/>
    </source>
</evidence>
<accession>A0A1I6QJS2</accession>
<evidence type="ECO:0000313" key="2">
    <source>
        <dbReference type="EMBL" id="SFS52709.1"/>
    </source>
</evidence>
<dbReference type="CDD" id="cd02440">
    <property type="entry name" value="AdoMet_MTases"/>
    <property type="match status" value="1"/>
</dbReference>
<dbReference type="GO" id="GO:0032259">
    <property type="term" value="P:methylation"/>
    <property type="evidence" value="ECO:0007669"/>
    <property type="project" value="UniProtKB-KW"/>
</dbReference>
<dbReference type="PANTHER" id="PTHR43861">
    <property type="entry name" value="TRANS-ACONITATE 2-METHYLTRANSFERASE-RELATED"/>
    <property type="match status" value="1"/>
</dbReference>
<dbReference type="AlphaFoldDB" id="A0A1I6QJS2"/>
<name>A0A1I6QJS2_9PSEU</name>
<sequence length="257" mass="27617">MTGEYHFRTASDLGREQTELLQEMLDEPTHRLVEPAARPGARCLEIGAGSGSIARWLAERGASVVAVDLDTEHLTGLPGVTVLQHDINDGVPPGGPFDLIHARAVLMHLQRREHVLRELAGALAPGGMLALGEVALHNPPRVLAAPEPGDVEVFLRVLGQAKEAFSGANGMSFDWGFEVDGHLAAGLADVRSRLFSEPLVGGSTQGRYVHNLAVQLSPGLLARGAAEADLDRFCSLFLDPGFRCWYLQFVFSSGVRN</sequence>
<keyword evidence="2" id="KW-0489">Methyltransferase</keyword>
<dbReference type="SUPFAM" id="SSF53335">
    <property type="entry name" value="S-adenosyl-L-methionine-dependent methyltransferases"/>
    <property type="match status" value="1"/>
</dbReference>
<organism evidence="2 3">
    <name type="scientific">Saccharopolyspora flava</name>
    <dbReference type="NCBI Taxonomy" id="95161"/>
    <lineage>
        <taxon>Bacteria</taxon>
        <taxon>Bacillati</taxon>
        <taxon>Actinomycetota</taxon>
        <taxon>Actinomycetes</taxon>
        <taxon>Pseudonocardiales</taxon>
        <taxon>Pseudonocardiaceae</taxon>
        <taxon>Saccharopolyspora</taxon>
    </lineage>
</organism>
<dbReference type="GO" id="GO:0008168">
    <property type="term" value="F:methyltransferase activity"/>
    <property type="evidence" value="ECO:0007669"/>
    <property type="project" value="UniProtKB-KW"/>
</dbReference>
<dbReference type="Gene3D" id="3.40.50.150">
    <property type="entry name" value="Vaccinia Virus protein VP39"/>
    <property type="match status" value="1"/>
</dbReference>
<evidence type="ECO:0000256" key="1">
    <source>
        <dbReference type="ARBA" id="ARBA00022679"/>
    </source>
</evidence>